<feature type="chain" id="PRO_5011765205" evidence="1">
    <location>
        <begin position="21"/>
        <end position="70"/>
    </location>
</feature>
<evidence type="ECO:0000256" key="1">
    <source>
        <dbReference type="SAM" id="SignalP"/>
    </source>
</evidence>
<feature type="signal peptide" evidence="1">
    <location>
        <begin position="1"/>
        <end position="20"/>
    </location>
</feature>
<gene>
    <name evidence="2" type="ORF">SAMN05421881_105312</name>
</gene>
<dbReference type="Proteomes" id="UP000198640">
    <property type="component" value="Unassembled WGS sequence"/>
</dbReference>
<name>A0A1H3LV61_9PROT</name>
<evidence type="ECO:0000313" key="2">
    <source>
        <dbReference type="EMBL" id="SDY68240.1"/>
    </source>
</evidence>
<feature type="non-terminal residue" evidence="2">
    <location>
        <position position="70"/>
    </location>
</feature>
<keyword evidence="3" id="KW-1185">Reference proteome</keyword>
<organism evidence="2 3">
    <name type="scientific">Nitrosomonas halophila</name>
    <dbReference type="NCBI Taxonomy" id="44576"/>
    <lineage>
        <taxon>Bacteria</taxon>
        <taxon>Pseudomonadati</taxon>
        <taxon>Pseudomonadota</taxon>
        <taxon>Betaproteobacteria</taxon>
        <taxon>Nitrosomonadales</taxon>
        <taxon>Nitrosomonadaceae</taxon>
        <taxon>Nitrosomonas</taxon>
    </lineage>
</organism>
<accession>A0A1H3LV61</accession>
<dbReference type="AlphaFoldDB" id="A0A1H3LV61"/>
<dbReference type="EMBL" id="FNOY01000053">
    <property type="protein sequence ID" value="SDY68240.1"/>
    <property type="molecule type" value="Genomic_DNA"/>
</dbReference>
<keyword evidence="1" id="KW-0732">Signal</keyword>
<proteinExistence type="predicted"/>
<protein>
    <submittedName>
        <fullName evidence="2">Uncharacterized protein</fullName>
    </submittedName>
</protein>
<reference evidence="2 3" key="1">
    <citation type="submission" date="2016-10" db="EMBL/GenBank/DDBJ databases">
        <authorList>
            <person name="de Groot N.N."/>
        </authorList>
    </citation>
    <scope>NUCLEOTIDE SEQUENCE [LARGE SCALE GENOMIC DNA]</scope>
    <source>
        <strain evidence="2 3">Nm1</strain>
    </source>
</reference>
<sequence length="70" mass="8101">MIRLLVCFTVIGALFHSVSAAPQSFSEAKVQARQKVYYPNFVTLSQTSPIFQQVKIFNWSRLALRIFFCR</sequence>
<evidence type="ECO:0000313" key="3">
    <source>
        <dbReference type="Proteomes" id="UP000198640"/>
    </source>
</evidence>